<proteinExistence type="predicted"/>
<evidence type="ECO:0000256" key="1">
    <source>
        <dbReference type="SAM" id="MobiDB-lite"/>
    </source>
</evidence>
<reference evidence="2 3" key="1">
    <citation type="journal article" date="2016" name="Mol. Biol. Evol.">
        <title>Comparative Genomics of Early-Diverging Mushroom-Forming Fungi Provides Insights into the Origins of Lignocellulose Decay Capabilities.</title>
        <authorList>
            <person name="Nagy L.G."/>
            <person name="Riley R."/>
            <person name="Tritt A."/>
            <person name="Adam C."/>
            <person name="Daum C."/>
            <person name="Floudas D."/>
            <person name="Sun H."/>
            <person name="Yadav J.S."/>
            <person name="Pangilinan J."/>
            <person name="Larsson K.H."/>
            <person name="Matsuura K."/>
            <person name="Barry K."/>
            <person name="Labutti K."/>
            <person name="Kuo R."/>
            <person name="Ohm R.A."/>
            <person name="Bhattacharya S.S."/>
            <person name="Shirouzu T."/>
            <person name="Yoshinaga Y."/>
            <person name="Martin F.M."/>
            <person name="Grigoriev I.V."/>
            <person name="Hibbett D.S."/>
        </authorList>
    </citation>
    <scope>NUCLEOTIDE SEQUENCE [LARGE SCALE GENOMIC DNA]</scope>
    <source>
        <strain evidence="2 3">HHB9708</strain>
    </source>
</reference>
<dbReference type="EMBL" id="KV419399">
    <property type="protein sequence ID" value="KZS96550.1"/>
    <property type="molecule type" value="Genomic_DNA"/>
</dbReference>
<dbReference type="AlphaFoldDB" id="A0A164Y3P2"/>
<evidence type="ECO:0000313" key="3">
    <source>
        <dbReference type="Proteomes" id="UP000076722"/>
    </source>
</evidence>
<keyword evidence="3" id="KW-1185">Reference proteome</keyword>
<dbReference type="Proteomes" id="UP000076722">
    <property type="component" value="Unassembled WGS sequence"/>
</dbReference>
<accession>A0A164Y3P2</accession>
<organism evidence="2 3">
    <name type="scientific">Sistotremastrum niveocremeum HHB9708</name>
    <dbReference type="NCBI Taxonomy" id="1314777"/>
    <lineage>
        <taxon>Eukaryota</taxon>
        <taxon>Fungi</taxon>
        <taxon>Dikarya</taxon>
        <taxon>Basidiomycota</taxon>
        <taxon>Agaricomycotina</taxon>
        <taxon>Agaricomycetes</taxon>
        <taxon>Sistotremastrales</taxon>
        <taxon>Sistotremastraceae</taxon>
        <taxon>Sertulicium</taxon>
        <taxon>Sertulicium niveocremeum</taxon>
    </lineage>
</organism>
<gene>
    <name evidence="2" type="ORF">SISNIDRAFT_483105</name>
</gene>
<feature type="region of interest" description="Disordered" evidence="1">
    <location>
        <begin position="38"/>
        <end position="64"/>
    </location>
</feature>
<feature type="compositionally biased region" description="Basic and acidic residues" evidence="1">
    <location>
        <begin position="41"/>
        <end position="64"/>
    </location>
</feature>
<sequence length="64" mass="7394">MSSSNIPQQRKARTYKVTGINPIWFLDGEHRLKPFSWSLRGPDDASRNRDPLKRCDPIKAKAKL</sequence>
<evidence type="ECO:0000313" key="2">
    <source>
        <dbReference type="EMBL" id="KZS96550.1"/>
    </source>
</evidence>
<protein>
    <submittedName>
        <fullName evidence="2">Uncharacterized protein</fullName>
    </submittedName>
</protein>
<name>A0A164Y3P2_9AGAM</name>